<reference evidence="1 2" key="1">
    <citation type="journal article" date="2016" name="Mol. Biol. Evol.">
        <title>Comparative Genomics of Early-Diverging Mushroom-Forming Fungi Provides Insights into the Origins of Lignocellulose Decay Capabilities.</title>
        <authorList>
            <person name="Nagy L.G."/>
            <person name="Riley R."/>
            <person name="Tritt A."/>
            <person name="Adam C."/>
            <person name="Daum C."/>
            <person name="Floudas D."/>
            <person name="Sun H."/>
            <person name="Yadav J.S."/>
            <person name="Pangilinan J."/>
            <person name="Larsson K.H."/>
            <person name="Matsuura K."/>
            <person name="Barry K."/>
            <person name="Labutti K."/>
            <person name="Kuo R."/>
            <person name="Ohm R.A."/>
            <person name="Bhattacharya S.S."/>
            <person name="Shirouzu T."/>
            <person name="Yoshinaga Y."/>
            <person name="Martin F.M."/>
            <person name="Grigoriev I.V."/>
            <person name="Hibbett D.S."/>
        </authorList>
    </citation>
    <scope>NUCLEOTIDE SEQUENCE [LARGE SCALE GENOMIC DNA]</scope>
    <source>
        <strain evidence="1 2">HHB14362 ss-1</strain>
    </source>
</reference>
<name>A0A165QZN8_9AGAM</name>
<proteinExistence type="predicted"/>
<feature type="non-terminal residue" evidence="1">
    <location>
        <position position="124"/>
    </location>
</feature>
<dbReference type="InParanoid" id="A0A165QZN8"/>
<sequence length="124" mass="14190">MRYRQRRTEEIFQEIADNDGEVINFDDIFCGSDYLEACAAGKITNDDILLLFSADGCQLYEKKASDCWIYIWIIADLSPDCRYKKKYVLPGGFIPGPNKPKNLDSFIFPGLFHIAGLQREGLRV</sequence>
<accession>A0A165QZN8</accession>
<protein>
    <submittedName>
        <fullName evidence="1">Uncharacterized protein</fullName>
    </submittedName>
</protein>
<keyword evidence="2" id="KW-1185">Reference proteome</keyword>
<dbReference type="EMBL" id="KV425588">
    <property type="protein sequence ID" value="KZT23109.1"/>
    <property type="molecule type" value="Genomic_DNA"/>
</dbReference>
<dbReference type="STRING" id="1314782.A0A165QZN8"/>
<dbReference type="Proteomes" id="UP000076761">
    <property type="component" value="Unassembled WGS sequence"/>
</dbReference>
<dbReference type="AlphaFoldDB" id="A0A165QZN8"/>
<evidence type="ECO:0000313" key="1">
    <source>
        <dbReference type="EMBL" id="KZT23109.1"/>
    </source>
</evidence>
<organism evidence="1 2">
    <name type="scientific">Neolentinus lepideus HHB14362 ss-1</name>
    <dbReference type="NCBI Taxonomy" id="1314782"/>
    <lineage>
        <taxon>Eukaryota</taxon>
        <taxon>Fungi</taxon>
        <taxon>Dikarya</taxon>
        <taxon>Basidiomycota</taxon>
        <taxon>Agaricomycotina</taxon>
        <taxon>Agaricomycetes</taxon>
        <taxon>Gloeophyllales</taxon>
        <taxon>Gloeophyllaceae</taxon>
        <taxon>Neolentinus</taxon>
    </lineage>
</organism>
<evidence type="ECO:0000313" key="2">
    <source>
        <dbReference type="Proteomes" id="UP000076761"/>
    </source>
</evidence>
<gene>
    <name evidence="1" type="ORF">NEOLEDRAFT_1031232</name>
</gene>
<dbReference type="OrthoDB" id="3261594at2759"/>